<protein>
    <submittedName>
        <fullName evidence="2">(rape) hypothetical protein</fullName>
    </submittedName>
</protein>
<reference evidence="2" key="1">
    <citation type="submission" date="2021-01" db="EMBL/GenBank/DDBJ databases">
        <authorList>
            <consortium name="Genoscope - CEA"/>
            <person name="William W."/>
        </authorList>
    </citation>
    <scope>NUCLEOTIDE SEQUENCE</scope>
</reference>
<dbReference type="EMBL" id="HG994370">
    <property type="protein sequence ID" value="CAF2059867.1"/>
    <property type="molecule type" value="Genomic_DNA"/>
</dbReference>
<dbReference type="AlphaFoldDB" id="A0A816QH24"/>
<name>A0A816QH24_BRANA</name>
<evidence type="ECO:0000313" key="2">
    <source>
        <dbReference type="EMBL" id="CAF2059867.1"/>
    </source>
</evidence>
<sequence length="118" mass="12446">MATSKISLSELKPGSCSRTVVLRFSVFGSYKCEESGVDNLLSGVSTTNGATSHVPSVSENSSVKFPNASAVNVLRFGCIVASDAAMSKVTNVRAVEVPHPMGQGEEQDPRNPSKKAWT</sequence>
<feature type="region of interest" description="Disordered" evidence="1">
    <location>
        <begin position="97"/>
        <end position="118"/>
    </location>
</feature>
<dbReference type="Proteomes" id="UP001295469">
    <property type="component" value="Chromosome C06"/>
</dbReference>
<evidence type="ECO:0000256" key="1">
    <source>
        <dbReference type="SAM" id="MobiDB-lite"/>
    </source>
</evidence>
<organism evidence="2">
    <name type="scientific">Brassica napus</name>
    <name type="common">Rape</name>
    <dbReference type="NCBI Taxonomy" id="3708"/>
    <lineage>
        <taxon>Eukaryota</taxon>
        <taxon>Viridiplantae</taxon>
        <taxon>Streptophyta</taxon>
        <taxon>Embryophyta</taxon>
        <taxon>Tracheophyta</taxon>
        <taxon>Spermatophyta</taxon>
        <taxon>Magnoliopsida</taxon>
        <taxon>eudicotyledons</taxon>
        <taxon>Gunneridae</taxon>
        <taxon>Pentapetalae</taxon>
        <taxon>rosids</taxon>
        <taxon>malvids</taxon>
        <taxon>Brassicales</taxon>
        <taxon>Brassicaceae</taxon>
        <taxon>Brassiceae</taxon>
        <taxon>Brassica</taxon>
    </lineage>
</organism>
<accession>A0A816QH24</accession>
<gene>
    <name evidence="2" type="ORF">DARMORV10_C06P27400.1</name>
</gene>
<proteinExistence type="predicted"/>